<sequence length="48" mass="5769">MANLWETVSGELCLYEYNIPWIFTWTPDGLPFVMHLKLLRTHLTRIFT</sequence>
<accession>A0A0A8XV77</accession>
<dbReference type="AlphaFoldDB" id="A0A0A8XV77"/>
<proteinExistence type="predicted"/>
<reference evidence="1" key="1">
    <citation type="submission" date="2014-09" db="EMBL/GenBank/DDBJ databases">
        <authorList>
            <person name="Magalhaes I.L.F."/>
            <person name="Oliveira U."/>
            <person name="Santos F.R."/>
            <person name="Vidigal T.H.D.A."/>
            <person name="Brescovit A.D."/>
            <person name="Santos A.J."/>
        </authorList>
    </citation>
    <scope>NUCLEOTIDE SEQUENCE</scope>
    <source>
        <tissue evidence="1">Shoot tissue taken approximately 20 cm above the soil surface</tissue>
    </source>
</reference>
<reference evidence="1" key="2">
    <citation type="journal article" date="2015" name="Data Brief">
        <title>Shoot transcriptome of the giant reed, Arundo donax.</title>
        <authorList>
            <person name="Barrero R.A."/>
            <person name="Guerrero F.D."/>
            <person name="Moolhuijzen P."/>
            <person name="Goolsby J.A."/>
            <person name="Tidwell J."/>
            <person name="Bellgard S.E."/>
            <person name="Bellgard M.I."/>
        </authorList>
    </citation>
    <scope>NUCLEOTIDE SEQUENCE</scope>
    <source>
        <tissue evidence="1">Shoot tissue taken approximately 20 cm above the soil surface</tissue>
    </source>
</reference>
<organism evidence="1">
    <name type="scientific">Arundo donax</name>
    <name type="common">Giant reed</name>
    <name type="synonym">Donax arundinaceus</name>
    <dbReference type="NCBI Taxonomy" id="35708"/>
    <lineage>
        <taxon>Eukaryota</taxon>
        <taxon>Viridiplantae</taxon>
        <taxon>Streptophyta</taxon>
        <taxon>Embryophyta</taxon>
        <taxon>Tracheophyta</taxon>
        <taxon>Spermatophyta</taxon>
        <taxon>Magnoliopsida</taxon>
        <taxon>Liliopsida</taxon>
        <taxon>Poales</taxon>
        <taxon>Poaceae</taxon>
        <taxon>PACMAD clade</taxon>
        <taxon>Arundinoideae</taxon>
        <taxon>Arundineae</taxon>
        <taxon>Arundo</taxon>
    </lineage>
</organism>
<dbReference type="EMBL" id="GBRH01279976">
    <property type="protein sequence ID" value="JAD17919.1"/>
    <property type="molecule type" value="Transcribed_RNA"/>
</dbReference>
<evidence type="ECO:0000313" key="1">
    <source>
        <dbReference type="EMBL" id="JAD17919.1"/>
    </source>
</evidence>
<name>A0A0A8XV77_ARUDO</name>
<protein>
    <submittedName>
        <fullName evidence="1">Uncharacterized protein</fullName>
    </submittedName>
</protein>